<proteinExistence type="predicted"/>
<dbReference type="PROSITE" id="PS50006">
    <property type="entry name" value="FHA_DOMAIN"/>
    <property type="match status" value="1"/>
</dbReference>
<dbReference type="CDD" id="cd00060">
    <property type="entry name" value="FHA"/>
    <property type="match status" value="1"/>
</dbReference>
<dbReference type="AlphaFoldDB" id="A0AAW3JRV4"/>
<dbReference type="Pfam" id="PF00498">
    <property type="entry name" value="FHA"/>
    <property type="match status" value="1"/>
</dbReference>
<feature type="domain" description="FHA" evidence="2">
    <location>
        <begin position="237"/>
        <end position="288"/>
    </location>
</feature>
<feature type="transmembrane region" description="Helical" evidence="1">
    <location>
        <begin position="128"/>
        <end position="150"/>
    </location>
</feature>
<keyword evidence="4" id="KW-1185">Reference proteome</keyword>
<feature type="transmembrane region" description="Helical" evidence="1">
    <location>
        <begin position="66"/>
        <end position="87"/>
    </location>
</feature>
<feature type="transmembrane region" description="Helical" evidence="1">
    <location>
        <begin position="7"/>
        <end position="29"/>
    </location>
</feature>
<evidence type="ECO:0000259" key="2">
    <source>
        <dbReference type="PROSITE" id="PS50006"/>
    </source>
</evidence>
<dbReference type="RefSeq" id="WP_055944414.1">
    <property type="nucleotide sequence ID" value="NZ_JAQDCV010000005.1"/>
</dbReference>
<dbReference type="Proteomes" id="UP000050833">
    <property type="component" value="Unassembled WGS sequence"/>
</dbReference>
<dbReference type="Gene3D" id="2.60.200.20">
    <property type="match status" value="1"/>
</dbReference>
<gene>
    <name evidence="3" type="ORF">APZ18_09875</name>
</gene>
<comment type="caution">
    <text evidence="3">The sequence shown here is derived from an EMBL/GenBank/DDBJ whole genome shotgun (WGS) entry which is preliminary data.</text>
</comment>
<keyword evidence="1" id="KW-1133">Transmembrane helix</keyword>
<dbReference type="EMBL" id="LLKB01000005">
    <property type="protein sequence ID" value="KQC85011.1"/>
    <property type="molecule type" value="Genomic_DNA"/>
</dbReference>
<dbReference type="SMART" id="SM00240">
    <property type="entry name" value="FHA"/>
    <property type="match status" value="1"/>
</dbReference>
<dbReference type="InterPro" id="IPR008984">
    <property type="entry name" value="SMAD_FHA_dom_sf"/>
</dbReference>
<keyword evidence="1" id="KW-0812">Transmembrane</keyword>
<dbReference type="InterPro" id="IPR000253">
    <property type="entry name" value="FHA_dom"/>
</dbReference>
<dbReference type="SUPFAM" id="SSF49879">
    <property type="entry name" value="SMAD/FHA domain"/>
    <property type="match status" value="1"/>
</dbReference>
<evidence type="ECO:0000256" key="1">
    <source>
        <dbReference type="SAM" id="Phobius"/>
    </source>
</evidence>
<accession>A0AAW3JRV4</accession>
<feature type="transmembrane region" description="Helical" evidence="1">
    <location>
        <begin position="94"/>
        <end position="116"/>
    </location>
</feature>
<reference evidence="3 4" key="1">
    <citation type="submission" date="2015-10" db="EMBL/GenBank/DDBJ databases">
        <title>Butyribacter intestini gen. nov., sp. nov., a butyric acid-producing bacterium of the family Lachnospiraceae isolated from the human faeces.</title>
        <authorList>
            <person name="Zou Y."/>
            <person name="Xue W."/>
            <person name="Luo G."/>
            <person name="Lv M."/>
        </authorList>
    </citation>
    <scope>NUCLEOTIDE SEQUENCE [LARGE SCALE GENOMIC DNA]</scope>
    <source>
        <strain evidence="3 4">TF01-11</strain>
    </source>
</reference>
<name>A0AAW3JRV4_9FIRM</name>
<protein>
    <recommendedName>
        <fullName evidence="2">FHA domain-containing protein</fullName>
    </recommendedName>
</protein>
<evidence type="ECO:0000313" key="3">
    <source>
        <dbReference type="EMBL" id="KQC85011.1"/>
    </source>
</evidence>
<sequence length="315" mass="34706">MKKKMNIIFTLPGIEICIMLLLSLFMPLVSYNSGSYKLYNGITILSYSSIDLSKEYVNALNSLRNFVIVTLLLLFIMAITFLVIGLANKQFMAGAVISIISSVCILIMEMFAYISITGVRDKGISVKFGFLFILLSTIGILVYDIVMGCIKSENEIQKNVYDNNSVSSDFNGNGYGENIQQQYGYYDNDIQQGAFENKPDAILVPPTVYGTTLKGMILGTEGTFKGASLQLSPGESIVVGRDPGQCNLVLSSPKVSRKHCTIFMDVSGTFISIICYSKNGIRFEDGKIIRDGETIKLTQKEKLIIADGSEILEIL</sequence>
<evidence type="ECO:0000313" key="4">
    <source>
        <dbReference type="Proteomes" id="UP000050833"/>
    </source>
</evidence>
<keyword evidence="1" id="KW-0472">Membrane</keyword>
<organism evidence="3 4">
    <name type="scientific">Butyribacter intestini</name>
    <dbReference type="NCBI Taxonomy" id="1703332"/>
    <lineage>
        <taxon>Bacteria</taxon>
        <taxon>Bacillati</taxon>
        <taxon>Bacillota</taxon>
        <taxon>Clostridia</taxon>
        <taxon>Lachnospirales</taxon>
        <taxon>Lachnospiraceae</taxon>
        <taxon>Butyribacter</taxon>
    </lineage>
</organism>